<dbReference type="RefSeq" id="WP_212517308.1">
    <property type="nucleotide sequence ID" value="NZ_JAGSOH010000013.1"/>
</dbReference>
<accession>A0A941E6W3</accession>
<dbReference type="AlphaFoldDB" id="A0A941E6W3"/>
<keyword evidence="3" id="KW-1185">Reference proteome</keyword>
<keyword evidence="1" id="KW-0812">Transmembrane</keyword>
<gene>
    <name evidence="2" type="ORF">KDK95_07570</name>
</gene>
<proteinExistence type="predicted"/>
<comment type="caution">
    <text evidence="2">The sequence shown here is derived from an EMBL/GenBank/DDBJ whole genome shotgun (WGS) entry which is preliminary data.</text>
</comment>
<name>A0A941E6W3_9ACTN</name>
<keyword evidence="1" id="KW-0472">Membrane</keyword>
<reference evidence="2" key="1">
    <citation type="submission" date="2021-04" db="EMBL/GenBank/DDBJ databases">
        <title>Genome based classification of Actinospica acidithermotolerans sp. nov., an actinobacterium isolated from an Indonesian hot spring.</title>
        <authorList>
            <person name="Kusuma A.B."/>
            <person name="Putra K.E."/>
            <person name="Nafisah S."/>
            <person name="Loh J."/>
            <person name="Nouioui I."/>
            <person name="Goodfellow M."/>
        </authorList>
    </citation>
    <scope>NUCLEOTIDE SEQUENCE</scope>
    <source>
        <strain evidence="2">MGRD01-02</strain>
    </source>
</reference>
<evidence type="ECO:0000313" key="3">
    <source>
        <dbReference type="Proteomes" id="UP000676325"/>
    </source>
</evidence>
<organism evidence="2 3">
    <name type="scientific">Actinospica acidithermotolerans</name>
    <dbReference type="NCBI Taxonomy" id="2828514"/>
    <lineage>
        <taxon>Bacteria</taxon>
        <taxon>Bacillati</taxon>
        <taxon>Actinomycetota</taxon>
        <taxon>Actinomycetes</taxon>
        <taxon>Catenulisporales</taxon>
        <taxon>Actinospicaceae</taxon>
        <taxon>Actinospica</taxon>
    </lineage>
</organism>
<evidence type="ECO:0000256" key="1">
    <source>
        <dbReference type="SAM" id="Phobius"/>
    </source>
</evidence>
<dbReference type="EMBL" id="JAGSOH010000013">
    <property type="protein sequence ID" value="MBR7826156.1"/>
    <property type="molecule type" value="Genomic_DNA"/>
</dbReference>
<evidence type="ECO:0000313" key="2">
    <source>
        <dbReference type="EMBL" id="MBR7826156.1"/>
    </source>
</evidence>
<keyword evidence="1" id="KW-1133">Transmembrane helix</keyword>
<feature type="transmembrane region" description="Helical" evidence="1">
    <location>
        <begin position="41"/>
        <end position="61"/>
    </location>
</feature>
<protein>
    <submittedName>
        <fullName evidence="2">Uncharacterized protein</fullName>
    </submittedName>
</protein>
<sequence length="143" mass="15171">MIAVALAVIVGIVAVTCGIIADSNHADSLTFLGVMVKTTAAQIFLSGAICTWALFASLWLLSVGLRRSRERGIELRALKALRTRGLPEAGIAASGIATGHDAGHEADAEPTLTLDLLHPDVAPEAGRHTERARYYRADPDPFE</sequence>
<dbReference type="Proteomes" id="UP000676325">
    <property type="component" value="Unassembled WGS sequence"/>
</dbReference>